<accession>A0A6G8F3H3</accession>
<evidence type="ECO:0000313" key="1">
    <source>
        <dbReference type="EMBL" id="QIM10817.1"/>
    </source>
</evidence>
<dbReference type="EMBL" id="MT002444">
    <property type="protein sequence ID" value="QIM10817.1"/>
    <property type="molecule type" value="Genomic_DNA"/>
</dbReference>
<name>A0A6G8F3H3_9BACT</name>
<sequence length="207" mass="23853">MGLGVSAQDDCRSIVDNMLDKYPKSTMHDIYKSFFQDRFGPGHLVNDTTMARKYLHEELESMGETSLPYYEPVGKGENYYRVSLAVIRDGIITEDSFFDAFIESAGKVKFPAISEWKEEWTGILKVIPTDIDNYSADKAMIDSVLNAGKYVIHHSRRFETAYHPYYRLIDKGVFERRMLPEISAFLESGRDTKARAALLERIEKNRK</sequence>
<protein>
    <submittedName>
        <fullName evidence="1">Uncharacterized protein</fullName>
    </submittedName>
</protein>
<proteinExistence type="predicted"/>
<reference evidence="1" key="1">
    <citation type="journal article" date="2020" name="J. ISSAAS">
        <title>Lactobacilli and other gastrointestinal microbiota of Peromyscus leucopus, reservoir host for agents of Lyme disease and other zoonoses in North America.</title>
        <authorList>
            <person name="Milovic A."/>
            <person name="Bassam K."/>
            <person name="Shao H."/>
            <person name="Chatzistamou I."/>
            <person name="Tufts D.M."/>
            <person name="Diuk-Wasser M."/>
            <person name="Barbour A.G."/>
        </authorList>
    </citation>
    <scope>NUCLEOTIDE SEQUENCE</scope>
    <source>
        <strain evidence="1">LL71</strain>
    </source>
</reference>
<organism evidence="1">
    <name type="scientific">uncultured Muribaculaceae bacterium</name>
    <dbReference type="NCBI Taxonomy" id="2301481"/>
    <lineage>
        <taxon>Bacteria</taxon>
        <taxon>Pseudomonadati</taxon>
        <taxon>Bacteroidota</taxon>
        <taxon>Bacteroidia</taxon>
        <taxon>Bacteroidales</taxon>
        <taxon>Muribaculaceae</taxon>
        <taxon>environmental samples</taxon>
    </lineage>
</organism>
<gene>
    <name evidence="1" type="ORF">Muribac1_0260</name>
</gene>
<dbReference type="AlphaFoldDB" id="A0A6G8F3H3"/>